<dbReference type="Gene3D" id="3.30.70.330">
    <property type="match status" value="1"/>
</dbReference>
<dbReference type="EMBL" id="HG805824">
    <property type="protein sequence ID" value="CDW52488.1"/>
    <property type="molecule type" value="Genomic_DNA"/>
</dbReference>
<reference evidence="4" key="1">
    <citation type="submission" date="2014-01" db="EMBL/GenBank/DDBJ databases">
        <authorList>
            <person name="Aslett M."/>
        </authorList>
    </citation>
    <scope>NUCLEOTIDE SEQUENCE</scope>
</reference>
<name>A0A077YYF9_TRITR</name>
<dbReference type="GO" id="GO:0003723">
    <property type="term" value="F:RNA binding"/>
    <property type="evidence" value="ECO:0007669"/>
    <property type="project" value="UniProtKB-UniRule"/>
</dbReference>
<gene>
    <name evidence="4" type="ORF">TTRE_0000075001</name>
</gene>
<sequence length="95" mass="10774">MLRFPLSVALRYCTTSASEQATIYVTSLPWISGKGEHFYILIDHFRQFGPIASVYLPYNEKSGFSRGYALVRFRRSSDAEKALQGLHEIDGRQVG</sequence>
<dbReference type="AlphaFoldDB" id="A0A077YYF9"/>
<evidence type="ECO:0000256" key="1">
    <source>
        <dbReference type="ARBA" id="ARBA00022884"/>
    </source>
</evidence>
<dbReference type="InterPro" id="IPR000504">
    <property type="entry name" value="RRM_dom"/>
</dbReference>
<dbReference type="Proteomes" id="UP000030665">
    <property type="component" value="Unassembled WGS sequence"/>
</dbReference>
<dbReference type="CDD" id="cd00590">
    <property type="entry name" value="RRM_SF"/>
    <property type="match status" value="1"/>
</dbReference>
<dbReference type="InterPro" id="IPR035979">
    <property type="entry name" value="RBD_domain_sf"/>
</dbReference>
<evidence type="ECO:0000313" key="5">
    <source>
        <dbReference type="Proteomes" id="UP000030665"/>
    </source>
</evidence>
<protein>
    <submittedName>
        <fullName evidence="4">RRM 1 domain containing protein</fullName>
    </submittedName>
</protein>
<accession>A0A077YYF9</accession>
<proteinExistence type="predicted"/>
<feature type="domain" description="RRM" evidence="3">
    <location>
        <begin position="21"/>
        <end position="95"/>
    </location>
</feature>
<dbReference type="PANTHER" id="PTHR48024">
    <property type="entry name" value="GEO13361P1-RELATED"/>
    <property type="match status" value="1"/>
</dbReference>
<dbReference type="STRING" id="36087.A0A077YYF9"/>
<dbReference type="SUPFAM" id="SSF54928">
    <property type="entry name" value="RNA-binding domain, RBD"/>
    <property type="match status" value="1"/>
</dbReference>
<dbReference type="PROSITE" id="PS50102">
    <property type="entry name" value="RRM"/>
    <property type="match status" value="1"/>
</dbReference>
<dbReference type="SMART" id="SM00360">
    <property type="entry name" value="RRM"/>
    <property type="match status" value="1"/>
</dbReference>
<dbReference type="InterPro" id="IPR050886">
    <property type="entry name" value="RNA-binding_reg"/>
</dbReference>
<evidence type="ECO:0000259" key="3">
    <source>
        <dbReference type="PROSITE" id="PS50102"/>
    </source>
</evidence>
<dbReference type="InterPro" id="IPR012677">
    <property type="entry name" value="Nucleotide-bd_a/b_plait_sf"/>
</dbReference>
<keyword evidence="5" id="KW-1185">Reference proteome</keyword>
<dbReference type="PANTHER" id="PTHR48024:SF56">
    <property type="entry name" value="HETEROGENEOUS NUCLEAR RIBONUCLEOPROTEIN A0"/>
    <property type="match status" value="1"/>
</dbReference>
<organism evidence="4 5">
    <name type="scientific">Trichuris trichiura</name>
    <name type="common">Whipworm</name>
    <name type="synonym">Trichocephalus trichiurus</name>
    <dbReference type="NCBI Taxonomy" id="36087"/>
    <lineage>
        <taxon>Eukaryota</taxon>
        <taxon>Metazoa</taxon>
        <taxon>Ecdysozoa</taxon>
        <taxon>Nematoda</taxon>
        <taxon>Enoplea</taxon>
        <taxon>Dorylaimia</taxon>
        <taxon>Trichinellida</taxon>
        <taxon>Trichuridae</taxon>
        <taxon>Trichuris</taxon>
    </lineage>
</organism>
<reference evidence="4" key="2">
    <citation type="submission" date="2014-03" db="EMBL/GenBank/DDBJ databases">
        <title>The whipworm genome and dual-species transcriptomics of an intimate host-pathogen interaction.</title>
        <authorList>
            <person name="Foth B.J."/>
            <person name="Tsai I.J."/>
            <person name="Reid A.J."/>
            <person name="Bancroft A.J."/>
            <person name="Nichol S."/>
            <person name="Tracey A."/>
            <person name="Holroyd N."/>
            <person name="Cotton J.A."/>
            <person name="Stanley E.J."/>
            <person name="Zarowiecki M."/>
            <person name="Liu J.Z."/>
            <person name="Huckvale T."/>
            <person name="Cooper P.J."/>
            <person name="Grencis R.K."/>
            <person name="Berriman M."/>
        </authorList>
    </citation>
    <scope>NUCLEOTIDE SEQUENCE [LARGE SCALE GENOMIC DNA]</scope>
</reference>
<dbReference type="Pfam" id="PF00076">
    <property type="entry name" value="RRM_1"/>
    <property type="match status" value="1"/>
</dbReference>
<keyword evidence="1 2" id="KW-0694">RNA-binding</keyword>
<dbReference type="OrthoDB" id="639027at2759"/>
<evidence type="ECO:0000256" key="2">
    <source>
        <dbReference type="PROSITE-ProRule" id="PRU00176"/>
    </source>
</evidence>
<evidence type="ECO:0000313" key="4">
    <source>
        <dbReference type="EMBL" id="CDW52488.1"/>
    </source>
</evidence>